<dbReference type="Proteomes" id="UP000011201">
    <property type="component" value="Unassembled WGS sequence"/>
</dbReference>
<accession>L8MSB9</accession>
<proteinExistence type="predicted"/>
<feature type="region of interest" description="Disordered" evidence="1">
    <location>
        <begin position="130"/>
        <end position="151"/>
    </location>
</feature>
<name>L8MSB9_9CYAN</name>
<evidence type="ECO:0000256" key="1">
    <source>
        <dbReference type="SAM" id="MobiDB-lite"/>
    </source>
</evidence>
<dbReference type="EMBL" id="ALWB01000350">
    <property type="protein sequence ID" value="ELS30331.1"/>
    <property type="molecule type" value="Genomic_DNA"/>
</dbReference>
<dbReference type="AlphaFoldDB" id="L8MSB9"/>
<protein>
    <submittedName>
        <fullName evidence="2">Uncharacterized protein</fullName>
    </submittedName>
</protein>
<sequence>MTPEESKVLKEHLKAAAAILLNNTPKEELKSFNSIELAVRDHLLKEVAPEIGNFKQQQQTRTGRSRKIQTSLGTWQIRVKQVAQLGLKKRSRLSPQLEANCLLLSANVSYENAARDLHKLTGIYVDHSTPAEASPPSRICRIRSRGNDYRT</sequence>
<organism evidence="2 3">
    <name type="scientific">Pseudanabaena biceps PCC 7429</name>
    <dbReference type="NCBI Taxonomy" id="927668"/>
    <lineage>
        <taxon>Bacteria</taxon>
        <taxon>Bacillati</taxon>
        <taxon>Cyanobacteriota</taxon>
        <taxon>Cyanophyceae</taxon>
        <taxon>Pseudanabaenales</taxon>
        <taxon>Pseudanabaenaceae</taxon>
        <taxon>Pseudanabaena</taxon>
    </lineage>
</organism>
<comment type="caution">
    <text evidence="2">The sequence shown here is derived from an EMBL/GenBank/DDBJ whole genome shotgun (WGS) entry which is preliminary data.</text>
</comment>
<keyword evidence="3" id="KW-1185">Reference proteome</keyword>
<gene>
    <name evidence="2" type="ORF">Pse7429DRAFT_4611</name>
</gene>
<evidence type="ECO:0000313" key="3">
    <source>
        <dbReference type="Proteomes" id="UP000011201"/>
    </source>
</evidence>
<reference evidence="2 3" key="1">
    <citation type="journal article" date="2013" name="Proc. Natl. Acad. Sci. U.S.A.">
        <title>Improving the coverage of the cyanobacterial phylum using diversity-driven genome sequencing.</title>
        <authorList>
            <person name="Shih P.M."/>
            <person name="Wu D."/>
            <person name="Latifi A."/>
            <person name="Axen S.D."/>
            <person name="Fewer D.P."/>
            <person name="Talla E."/>
            <person name="Calteau A."/>
            <person name="Cai F."/>
            <person name="Tandeau de Marsac N."/>
            <person name="Rippka R."/>
            <person name="Herdman M."/>
            <person name="Sivonen K."/>
            <person name="Coursin T."/>
            <person name="Laurent T."/>
            <person name="Goodwin L."/>
            <person name="Nolan M."/>
            <person name="Davenport K.W."/>
            <person name="Han C.S."/>
            <person name="Rubin E.M."/>
            <person name="Eisen J.A."/>
            <person name="Woyke T."/>
            <person name="Gugger M."/>
            <person name="Kerfeld C.A."/>
        </authorList>
    </citation>
    <scope>NUCLEOTIDE SEQUENCE [LARGE SCALE GENOMIC DNA]</scope>
    <source>
        <strain evidence="2 3">PCC 7429</strain>
    </source>
</reference>
<evidence type="ECO:0000313" key="2">
    <source>
        <dbReference type="EMBL" id="ELS30331.1"/>
    </source>
</evidence>